<keyword evidence="7" id="KW-0055">Arginine biosynthesis</keyword>
<dbReference type="InterPro" id="IPR004662">
    <property type="entry name" value="AcgluKinase_fam"/>
</dbReference>
<evidence type="ECO:0000259" key="8">
    <source>
        <dbReference type="Pfam" id="PF00696"/>
    </source>
</evidence>
<dbReference type="InterPro" id="IPR036393">
    <property type="entry name" value="AceGlu_kinase-like_sf"/>
</dbReference>
<comment type="pathway">
    <text evidence="7">Amino-acid biosynthesis; L-arginine biosynthesis; N(2)-acetyl-L-ornithine from L-glutamate: step 2/4.</text>
</comment>
<reference evidence="10" key="1">
    <citation type="submission" date="2022-09" db="EMBL/GenBank/DDBJ databases">
        <title>Aureispira anguillicida sp. nov., isolated from Leptocephalus of Japanese eel Anguilla japonica.</title>
        <authorList>
            <person name="Yuasa K."/>
            <person name="Mekata T."/>
            <person name="Ikunari K."/>
        </authorList>
    </citation>
    <scope>NUCLEOTIDE SEQUENCE</scope>
    <source>
        <strain evidence="10">EL160426</strain>
    </source>
</reference>
<dbReference type="EC" id="2.7.2.8" evidence="7"/>
<keyword evidence="2 7" id="KW-0028">Amino-acid biosynthesis</keyword>
<dbReference type="GO" id="GO:0005737">
    <property type="term" value="C:cytoplasm"/>
    <property type="evidence" value="ECO:0007669"/>
    <property type="project" value="UniProtKB-SubCell"/>
</dbReference>
<dbReference type="SUPFAM" id="SSF55031">
    <property type="entry name" value="Bacterial exopeptidase dimerisation domain"/>
    <property type="match status" value="1"/>
</dbReference>
<dbReference type="Pfam" id="PF07687">
    <property type="entry name" value="M20_dimer"/>
    <property type="match status" value="1"/>
</dbReference>
<dbReference type="InterPro" id="IPR002933">
    <property type="entry name" value="Peptidase_M20"/>
</dbReference>
<dbReference type="GO" id="GO:0008777">
    <property type="term" value="F:acetylornithine deacetylase activity"/>
    <property type="evidence" value="ECO:0007669"/>
    <property type="project" value="TreeGrafter"/>
</dbReference>
<dbReference type="Pfam" id="PF01546">
    <property type="entry name" value="Peptidase_M20"/>
    <property type="match status" value="1"/>
</dbReference>
<feature type="site" description="Transition state stabilizer" evidence="7">
    <location>
        <position position="223"/>
    </location>
</feature>
<dbReference type="Gene3D" id="3.40.630.10">
    <property type="entry name" value="Zn peptidases"/>
    <property type="match status" value="1"/>
</dbReference>
<keyword evidence="5" id="KW-0862">Zinc</keyword>
<dbReference type="PANTHER" id="PTHR43808:SF31">
    <property type="entry name" value="N-ACETYL-L-CITRULLINE DEACETYLASE"/>
    <property type="match status" value="1"/>
</dbReference>
<evidence type="ECO:0000256" key="5">
    <source>
        <dbReference type="ARBA" id="ARBA00022833"/>
    </source>
</evidence>
<dbReference type="InterPro" id="IPR037528">
    <property type="entry name" value="ArgB"/>
</dbReference>
<dbReference type="InterPro" id="IPR001048">
    <property type="entry name" value="Asp/Glu/Uridylate_kinase"/>
</dbReference>
<evidence type="ECO:0000256" key="7">
    <source>
        <dbReference type="HAMAP-Rule" id="MF_00082"/>
    </source>
</evidence>
<feature type="binding site" evidence="7">
    <location>
        <begin position="40"/>
        <end position="41"/>
    </location>
    <ligand>
        <name>substrate</name>
    </ligand>
</feature>
<keyword evidence="4" id="KW-0378">Hydrolase</keyword>
<evidence type="ECO:0000259" key="9">
    <source>
        <dbReference type="Pfam" id="PF07687"/>
    </source>
</evidence>
<dbReference type="Gene3D" id="3.30.70.360">
    <property type="match status" value="1"/>
</dbReference>
<name>A0A915YIY9_9BACT</name>
<dbReference type="CDD" id="cd04238">
    <property type="entry name" value="AAK_NAGK-like"/>
    <property type="match status" value="1"/>
</dbReference>
<dbReference type="CDD" id="cd05651">
    <property type="entry name" value="M20_ArgE_DapE-like"/>
    <property type="match status" value="1"/>
</dbReference>
<dbReference type="GO" id="GO:0003991">
    <property type="term" value="F:acetylglutamate kinase activity"/>
    <property type="evidence" value="ECO:0007669"/>
    <property type="project" value="UniProtKB-UniRule"/>
</dbReference>
<evidence type="ECO:0000313" key="10">
    <source>
        <dbReference type="EMBL" id="BDS13920.1"/>
    </source>
</evidence>
<comment type="cofactor">
    <cofactor evidence="1">
        <name>Zn(2+)</name>
        <dbReference type="ChEBI" id="CHEBI:29105"/>
    </cofactor>
</comment>
<evidence type="ECO:0000256" key="6">
    <source>
        <dbReference type="ARBA" id="ARBA00023285"/>
    </source>
</evidence>
<evidence type="ECO:0000256" key="2">
    <source>
        <dbReference type="ARBA" id="ARBA00022605"/>
    </source>
</evidence>
<keyword evidence="6" id="KW-0170">Cobalt</keyword>
<protein>
    <recommendedName>
        <fullName evidence="7">Acetylglutamate kinase</fullName>
        <ecNumber evidence="7">2.7.2.8</ecNumber>
    </recommendedName>
    <alternativeName>
        <fullName evidence="7">N-acetyl-L-glutamate 5-phosphotransferase</fullName>
    </alternativeName>
    <alternativeName>
        <fullName evidence="7">NAG kinase</fullName>
        <shortName evidence="7">NAGK</shortName>
    </alternativeName>
</protein>
<feature type="domain" description="Aspartate/glutamate/uridylate kinase" evidence="8">
    <location>
        <begin position="5"/>
        <end position="241"/>
    </location>
</feature>
<gene>
    <name evidence="7" type="primary">argB</name>
    <name evidence="10" type="ORF">AsAng_0046830</name>
</gene>
<comment type="function">
    <text evidence="7">Catalyzes the ATP-dependent phosphorylation of N-acetyl-L-glutamate.</text>
</comment>
<dbReference type="GO" id="GO:0042450">
    <property type="term" value="P:L-arginine biosynthetic process via ornithine"/>
    <property type="evidence" value="ECO:0007669"/>
    <property type="project" value="UniProtKB-UniRule"/>
</dbReference>
<organism evidence="10 11">
    <name type="scientific">Aureispira anguillae</name>
    <dbReference type="NCBI Taxonomy" id="2864201"/>
    <lineage>
        <taxon>Bacteria</taxon>
        <taxon>Pseudomonadati</taxon>
        <taxon>Bacteroidota</taxon>
        <taxon>Saprospiria</taxon>
        <taxon>Saprospirales</taxon>
        <taxon>Saprospiraceae</taxon>
        <taxon>Aureispira</taxon>
    </lineage>
</organism>
<comment type="similarity">
    <text evidence="7">Belongs to the acetylglutamate kinase family. ArgB subfamily.</text>
</comment>
<dbReference type="NCBIfam" id="TIGR00761">
    <property type="entry name" value="argB"/>
    <property type="match status" value="1"/>
</dbReference>
<dbReference type="InterPro" id="IPR036264">
    <property type="entry name" value="Bact_exopeptidase_dim_dom"/>
</dbReference>
<evidence type="ECO:0000256" key="1">
    <source>
        <dbReference type="ARBA" id="ARBA00001947"/>
    </source>
</evidence>
<dbReference type="SUPFAM" id="SSF53187">
    <property type="entry name" value="Zn-dependent exopeptidases"/>
    <property type="match status" value="1"/>
</dbReference>
<feature type="binding site" evidence="7">
    <location>
        <position position="62"/>
    </location>
    <ligand>
        <name>substrate</name>
    </ligand>
</feature>
<keyword evidence="7" id="KW-0963">Cytoplasm</keyword>
<keyword evidence="3" id="KW-0479">Metal-binding</keyword>
<keyword evidence="7" id="KW-0808">Transferase</keyword>
<keyword evidence="7" id="KW-0547">Nucleotide-binding</keyword>
<feature type="domain" description="Peptidase M20 dimerisation" evidence="9">
    <location>
        <begin position="432"/>
        <end position="534"/>
    </location>
</feature>
<comment type="subcellular location">
    <subcellularLocation>
        <location evidence="7">Cytoplasm</location>
    </subcellularLocation>
</comment>
<dbReference type="PROSITE" id="PS00758">
    <property type="entry name" value="ARGE_DAPE_CPG2_1"/>
    <property type="match status" value="1"/>
</dbReference>
<keyword evidence="11" id="KW-1185">Reference proteome</keyword>
<feature type="binding site" evidence="7">
    <location>
        <position position="157"/>
    </location>
    <ligand>
        <name>substrate</name>
    </ligand>
</feature>
<dbReference type="PANTHER" id="PTHR43808">
    <property type="entry name" value="ACETYLORNITHINE DEACETYLASE"/>
    <property type="match status" value="1"/>
</dbReference>
<sequence>MELLTIVKIGGHIINCPDLLNQFLNQFAALPTPKILVHGGGKKASDLAQQLGIEVKMKEGRRITDQATLDIATMVYGGLINNQITAQLRHLGLHPLGLSGADLGILSAKKRTATSIDYGYVGDITQIDALQIQTLLQQQITPVFAPLTSNTKGQLFNTNADTIAAKLASAMQGFYTVKLHYCFEHKGVLSNLDGQKVVIPELSPNQLLVLQNNGTIKNGMIPKLQNGFSALEAGVKEVTICHFSSIGIGTQLVHNLHAPQRLSLNNKPLSKIAESILRQLIRIPSLSRKEAQTAHFLSDCIHQLTGVVPQQKHHNLWIKNKHFNPDLPSILLCSHHDTVKPVKGWSKNPYLDQLEGDRLYGLGSNDAGASLVCLLATFYYYYNTPKLPYNLIFAAVAEEEISGANGISAILEELGTIDLAIIGEPTQMQLAIAEKGLMVLEGIAEGKSGHAARKEGINAISIAQADIACLESLALDRVSTTLGAVNIAVTQIQAGYQHNIIPDSCHFVVDVRTNECYSNTELFELLQKQLKSKLIAKSFRLGPSSISLEHPIVKKAQQIGLATFGSATLSDQALISFPSVKIGPGDSKRSHTADEYILLSELKTGIQTYINLLNKLTL</sequence>
<keyword evidence="7 10" id="KW-0418">Kinase</keyword>
<dbReference type="HAMAP" id="MF_00082">
    <property type="entry name" value="ArgB"/>
    <property type="match status" value="1"/>
</dbReference>
<dbReference type="Proteomes" id="UP001060919">
    <property type="component" value="Chromosome"/>
</dbReference>
<dbReference type="InterPro" id="IPR001261">
    <property type="entry name" value="ArgE/DapE_CS"/>
</dbReference>
<dbReference type="SUPFAM" id="SSF53633">
    <property type="entry name" value="Carbamate kinase-like"/>
    <property type="match status" value="1"/>
</dbReference>
<evidence type="ECO:0000313" key="11">
    <source>
        <dbReference type="Proteomes" id="UP001060919"/>
    </source>
</evidence>
<keyword evidence="7" id="KW-0067">ATP-binding</keyword>
<dbReference type="GO" id="GO:0046872">
    <property type="term" value="F:metal ion binding"/>
    <property type="evidence" value="ECO:0007669"/>
    <property type="project" value="UniProtKB-KW"/>
</dbReference>
<dbReference type="KEGG" id="aup:AsAng_0046830"/>
<dbReference type="Gene3D" id="3.40.1160.10">
    <property type="entry name" value="Acetylglutamate kinase-like"/>
    <property type="match status" value="1"/>
</dbReference>
<dbReference type="AlphaFoldDB" id="A0A915YIY9"/>
<comment type="catalytic activity">
    <reaction evidence="7">
        <text>N-acetyl-L-glutamate + ATP = N-acetyl-L-glutamyl 5-phosphate + ADP</text>
        <dbReference type="Rhea" id="RHEA:14629"/>
        <dbReference type="ChEBI" id="CHEBI:30616"/>
        <dbReference type="ChEBI" id="CHEBI:44337"/>
        <dbReference type="ChEBI" id="CHEBI:57936"/>
        <dbReference type="ChEBI" id="CHEBI:456216"/>
        <dbReference type="EC" id="2.7.2.8"/>
    </reaction>
</comment>
<feature type="site" description="Transition state stabilizer" evidence="7">
    <location>
        <position position="8"/>
    </location>
</feature>
<dbReference type="Pfam" id="PF00696">
    <property type="entry name" value="AA_kinase"/>
    <property type="match status" value="1"/>
</dbReference>
<evidence type="ECO:0000256" key="4">
    <source>
        <dbReference type="ARBA" id="ARBA00022801"/>
    </source>
</evidence>
<accession>A0A915YIY9</accession>
<dbReference type="EMBL" id="AP026867">
    <property type="protein sequence ID" value="BDS13920.1"/>
    <property type="molecule type" value="Genomic_DNA"/>
</dbReference>
<proteinExistence type="inferred from homology"/>
<dbReference type="InterPro" id="IPR050072">
    <property type="entry name" value="Peptidase_M20A"/>
</dbReference>
<dbReference type="InterPro" id="IPR011650">
    <property type="entry name" value="Peptidase_M20_dimer"/>
</dbReference>
<evidence type="ECO:0000256" key="3">
    <source>
        <dbReference type="ARBA" id="ARBA00022723"/>
    </source>
</evidence>
<dbReference type="GO" id="GO:0005524">
    <property type="term" value="F:ATP binding"/>
    <property type="evidence" value="ECO:0007669"/>
    <property type="project" value="UniProtKB-UniRule"/>
</dbReference>